<dbReference type="EMBL" id="CCKQ01007278">
    <property type="protein sequence ID" value="CDW78642.1"/>
    <property type="molecule type" value="Genomic_DNA"/>
</dbReference>
<reference evidence="2 3" key="1">
    <citation type="submission" date="2014-06" db="EMBL/GenBank/DDBJ databases">
        <authorList>
            <person name="Swart Estienne"/>
        </authorList>
    </citation>
    <scope>NUCLEOTIDE SEQUENCE [LARGE SCALE GENOMIC DNA]</scope>
    <source>
        <strain evidence="2 3">130c</strain>
    </source>
</reference>
<dbReference type="InterPro" id="IPR018247">
    <property type="entry name" value="EF_Hand_1_Ca_BS"/>
</dbReference>
<evidence type="ECO:0008006" key="4">
    <source>
        <dbReference type="Google" id="ProtNLM"/>
    </source>
</evidence>
<organism evidence="2 3">
    <name type="scientific">Stylonychia lemnae</name>
    <name type="common">Ciliate</name>
    <dbReference type="NCBI Taxonomy" id="5949"/>
    <lineage>
        <taxon>Eukaryota</taxon>
        <taxon>Sar</taxon>
        <taxon>Alveolata</taxon>
        <taxon>Ciliophora</taxon>
        <taxon>Intramacronucleata</taxon>
        <taxon>Spirotrichea</taxon>
        <taxon>Stichotrichia</taxon>
        <taxon>Sporadotrichida</taxon>
        <taxon>Oxytrichidae</taxon>
        <taxon>Stylonychinae</taxon>
        <taxon>Stylonychia</taxon>
    </lineage>
</organism>
<feature type="region of interest" description="Disordered" evidence="1">
    <location>
        <begin position="1"/>
        <end position="35"/>
    </location>
</feature>
<evidence type="ECO:0000313" key="3">
    <source>
        <dbReference type="Proteomes" id="UP000039865"/>
    </source>
</evidence>
<protein>
    <recommendedName>
        <fullName evidence="4">EF-hand domain-containing protein</fullName>
    </recommendedName>
</protein>
<dbReference type="PROSITE" id="PS00018">
    <property type="entry name" value="EF_HAND_1"/>
    <property type="match status" value="1"/>
</dbReference>
<feature type="compositionally biased region" description="Polar residues" evidence="1">
    <location>
        <begin position="114"/>
        <end position="124"/>
    </location>
</feature>
<feature type="compositionally biased region" description="Low complexity" evidence="1">
    <location>
        <begin position="157"/>
        <end position="166"/>
    </location>
</feature>
<evidence type="ECO:0000256" key="1">
    <source>
        <dbReference type="SAM" id="MobiDB-lite"/>
    </source>
</evidence>
<gene>
    <name evidence="2" type="primary">Contig17348.g18465</name>
    <name evidence="2" type="ORF">STYLEM_7623</name>
</gene>
<name>A0A078AAM8_STYLE</name>
<feature type="region of interest" description="Disordered" evidence="1">
    <location>
        <begin position="60"/>
        <end position="80"/>
    </location>
</feature>
<feature type="compositionally biased region" description="Polar residues" evidence="1">
    <location>
        <begin position="131"/>
        <end position="151"/>
    </location>
</feature>
<feature type="region of interest" description="Disordered" evidence="1">
    <location>
        <begin position="96"/>
        <end position="166"/>
    </location>
</feature>
<dbReference type="OrthoDB" id="327621at2759"/>
<proteinExistence type="predicted"/>
<feature type="compositionally biased region" description="Basic and acidic residues" evidence="1">
    <location>
        <begin position="434"/>
        <end position="453"/>
    </location>
</feature>
<accession>A0A078AAM8</accession>
<dbReference type="InParanoid" id="A0A078AAM8"/>
<keyword evidence="3" id="KW-1185">Reference proteome</keyword>
<feature type="compositionally biased region" description="Low complexity" evidence="1">
    <location>
        <begin position="1"/>
        <end position="29"/>
    </location>
</feature>
<sequence>MSAQQQQQQKQQFPFVSSSVNSTQQDSSSAQVHNQSIQQINQSFLNQQMNQMQLITKRQITSSQGNNEKQHASDSAQAQQRLKSVNLAVDIYKGSLPKPKSNANYQSNQANNSIVTNQNIGQKLNTRKQLESNSRSSQVQQRDSMSAQTAMVGSGVQSATNQQQSAAQRLLKNFSRNNIEKRQSISFDKPNPRDLQFLQKNPYLASAKAAVKNQKTSQQKLKDKSYSILTSNGVNQNSNPQQVNLKLKHPQQNQQQFSQGYDMKLHRNNSLKQSPKSNKMAGQINDLSVNQGIQNALCSDKKLPNLKHKKEKSLERNNSVFNRRDLIKQEYNRVIETRLPNILSLMSNGKQNIASASGADISLFENENMDYDDTELLSKLFTKDHNKSGHINMSELQQTLQNKNDKSRYQRKQTVTGSRKKNDNDISKSSSQDRAYDDNRFEQSQRKLSIENRPSKLLHSLNNKKVAMASITPDQDYICETIINEKNHDEDLGKLDKLQLINASARFELLSANQQLLDFHLNRIVNKKYQNKKSFKAVQGQKGKINQEQMIVCEDFENESDRDSQLGKIYDVQEQSNRQRIKQMGNPHNIMQEQDYYCLTYFSRLNSMNPLSFGDTIRLPVLAEQQN</sequence>
<dbReference type="Proteomes" id="UP000039865">
    <property type="component" value="Unassembled WGS sequence"/>
</dbReference>
<feature type="region of interest" description="Disordered" evidence="1">
    <location>
        <begin position="400"/>
        <end position="453"/>
    </location>
</feature>
<feature type="compositionally biased region" description="Low complexity" evidence="1">
    <location>
        <begin position="101"/>
        <end position="113"/>
    </location>
</feature>
<dbReference type="AlphaFoldDB" id="A0A078AAM8"/>
<evidence type="ECO:0000313" key="2">
    <source>
        <dbReference type="EMBL" id="CDW78642.1"/>
    </source>
</evidence>